<name>A0A5P9Q5G7_9MICO</name>
<evidence type="ECO:0000313" key="2">
    <source>
        <dbReference type="EMBL" id="QFU96611.1"/>
    </source>
</evidence>
<dbReference type="KEGG" id="lxl:KDY119_00095"/>
<accession>A0A5P9Q5G7</accession>
<evidence type="ECO:0008006" key="4">
    <source>
        <dbReference type="Google" id="ProtNLM"/>
    </source>
</evidence>
<dbReference type="Pfam" id="PF14137">
    <property type="entry name" value="DUF4304"/>
    <property type="match status" value="1"/>
</dbReference>
<evidence type="ECO:0000256" key="1">
    <source>
        <dbReference type="SAM" id="Phobius"/>
    </source>
</evidence>
<proteinExistence type="predicted"/>
<sequence>MRERRSWLFPLLMTLVFAPWTVVAFVQELRDDDAWVADWVVPTLVGLAVMLAFVLLATWVQGRSERRRLAVVRAICPGAFVSVCMIHSGFHVAAAGLGDAMHRQTRRRPTAYAVLAVDPYAVTIWHSLPVEVFGFVPAARIDAVSVGRGRAGLFHQGPALCSRCASRRPRCATFPSRSCGGRDPFPGTSMLLDCPKRWTRSAAGSPPAARGRCHRRAELTGGVGRCAHARRMEPTAPTAQQHFHSILRDHVAPGLRRLGLKGSGQAYTLPDGDHFAQIGIQKNRYSTADLIEFTLNLSVVRKADWAAHLVDEPWRGTRPSPNEVCEIEGAWSARIGELLPGGVDRWWTVARDADPRVVAGAVVDAVRDFGLPAMRSAIAGRAEQDGYPGTVRPSRPDAPGLDLAGFARALSEAIPGAEVEVVRFDDEDD</sequence>
<organism evidence="2 3">
    <name type="scientific">Luteimicrobium xylanilyticum</name>
    <dbReference type="NCBI Taxonomy" id="1133546"/>
    <lineage>
        <taxon>Bacteria</taxon>
        <taxon>Bacillati</taxon>
        <taxon>Actinomycetota</taxon>
        <taxon>Actinomycetes</taxon>
        <taxon>Micrococcales</taxon>
        <taxon>Luteimicrobium</taxon>
    </lineage>
</organism>
<keyword evidence="1" id="KW-0812">Transmembrane</keyword>
<keyword evidence="1" id="KW-1133">Transmembrane helix</keyword>
<feature type="transmembrane region" description="Helical" evidence="1">
    <location>
        <begin position="72"/>
        <end position="97"/>
    </location>
</feature>
<keyword evidence="3" id="KW-1185">Reference proteome</keyword>
<protein>
    <recommendedName>
        <fullName evidence="4">DUF4304 domain-containing protein</fullName>
    </recommendedName>
</protein>
<dbReference type="OrthoDB" id="5146005at2"/>
<dbReference type="InterPro" id="IPR025412">
    <property type="entry name" value="DUF4304"/>
</dbReference>
<reference evidence="2 3" key="1">
    <citation type="submission" date="2019-10" db="EMBL/GenBank/DDBJ databases">
        <title>Genome sequence of Luteimicrobium xylanilyticum HY-24.</title>
        <authorList>
            <person name="Kim D.Y."/>
            <person name="Park H.-Y."/>
        </authorList>
    </citation>
    <scope>NUCLEOTIDE SEQUENCE [LARGE SCALE GENOMIC DNA]</scope>
    <source>
        <strain evidence="2 3">HY-24</strain>
    </source>
</reference>
<gene>
    <name evidence="2" type="ORF">KDY119_00095</name>
</gene>
<dbReference type="Proteomes" id="UP000326702">
    <property type="component" value="Chromosome"/>
</dbReference>
<dbReference type="AlphaFoldDB" id="A0A5P9Q5G7"/>
<keyword evidence="1" id="KW-0472">Membrane</keyword>
<dbReference type="RefSeq" id="WP_036955163.1">
    <property type="nucleotide sequence ID" value="NZ_BAABIH010000019.1"/>
</dbReference>
<dbReference type="EMBL" id="CP045529">
    <property type="protein sequence ID" value="QFU96611.1"/>
    <property type="molecule type" value="Genomic_DNA"/>
</dbReference>
<feature type="transmembrane region" description="Helical" evidence="1">
    <location>
        <begin position="40"/>
        <end position="60"/>
    </location>
</feature>
<evidence type="ECO:0000313" key="3">
    <source>
        <dbReference type="Proteomes" id="UP000326702"/>
    </source>
</evidence>